<dbReference type="Proteomes" id="UP001602245">
    <property type="component" value="Unassembled WGS sequence"/>
</dbReference>
<dbReference type="InterPro" id="IPR016024">
    <property type="entry name" value="ARM-type_fold"/>
</dbReference>
<protein>
    <submittedName>
        <fullName evidence="2">HEAT repeat domain-containing protein</fullName>
    </submittedName>
</protein>
<dbReference type="SUPFAM" id="SSF52540">
    <property type="entry name" value="P-loop containing nucleoside triphosphate hydrolases"/>
    <property type="match status" value="1"/>
</dbReference>
<proteinExistence type="predicted"/>
<evidence type="ECO:0000313" key="2">
    <source>
        <dbReference type="EMBL" id="MFF5293021.1"/>
    </source>
</evidence>
<dbReference type="PANTHER" id="PTHR12697:SF5">
    <property type="entry name" value="DEOXYHYPUSINE HYDROXYLASE"/>
    <property type="match status" value="1"/>
</dbReference>
<dbReference type="PROSITE" id="PS50837">
    <property type="entry name" value="NACHT"/>
    <property type="match status" value="1"/>
</dbReference>
<dbReference type="PANTHER" id="PTHR12697">
    <property type="entry name" value="PBS LYASE HEAT-LIKE PROTEIN"/>
    <property type="match status" value="1"/>
</dbReference>
<evidence type="ECO:0000313" key="3">
    <source>
        <dbReference type="Proteomes" id="UP001602245"/>
    </source>
</evidence>
<feature type="domain" description="NACHT" evidence="1">
    <location>
        <begin position="283"/>
        <end position="415"/>
    </location>
</feature>
<dbReference type="Pfam" id="PF13646">
    <property type="entry name" value="HEAT_2"/>
    <property type="match status" value="1"/>
</dbReference>
<comment type="caution">
    <text evidence="2">The sequence shown here is derived from an EMBL/GenBank/DDBJ whole genome shotgun (WGS) entry which is preliminary data.</text>
</comment>
<gene>
    <name evidence="2" type="ORF">ACFY35_26575</name>
</gene>
<reference evidence="2 3" key="1">
    <citation type="submission" date="2024-10" db="EMBL/GenBank/DDBJ databases">
        <title>The Natural Products Discovery Center: Release of the First 8490 Sequenced Strains for Exploring Actinobacteria Biosynthetic Diversity.</title>
        <authorList>
            <person name="Kalkreuter E."/>
            <person name="Kautsar S.A."/>
            <person name="Yang D."/>
            <person name="Bader C.D."/>
            <person name="Teijaro C.N."/>
            <person name="Fluegel L."/>
            <person name="Davis C.M."/>
            <person name="Simpson J.R."/>
            <person name="Lauterbach L."/>
            <person name="Steele A.D."/>
            <person name="Gui C."/>
            <person name="Meng S."/>
            <person name="Li G."/>
            <person name="Viehrig K."/>
            <person name="Ye F."/>
            <person name="Su P."/>
            <person name="Kiefer A.F."/>
            <person name="Nichols A."/>
            <person name="Cepeda A.J."/>
            <person name="Yan W."/>
            <person name="Fan B."/>
            <person name="Jiang Y."/>
            <person name="Adhikari A."/>
            <person name="Zheng C.-J."/>
            <person name="Schuster L."/>
            <person name="Cowan T.M."/>
            <person name="Smanski M.J."/>
            <person name="Chevrette M.G."/>
            <person name="De Carvalho L.P.S."/>
            <person name="Shen B."/>
        </authorList>
    </citation>
    <scope>NUCLEOTIDE SEQUENCE [LARGE SCALE GENOMIC DNA]</scope>
    <source>
        <strain evidence="2 3">NPDC000087</strain>
    </source>
</reference>
<name>A0ABW6WIA7_9ACTN</name>
<evidence type="ECO:0000259" key="1">
    <source>
        <dbReference type="PROSITE" id="PS50837"/>
    </source>
</evidence>
<sequence length="1394" mass="147693">MDPVSVLAPLAKAMISQVGKEVGGAAARSVKARVLGDPEQKALQDALGRAFTMVQKEHGRRLADFDLNLGFWEHEGAAELSKVLIPGVEASAVSLAECAVDSLGPIRSADERLDRIIVLRPVFTALLTALASEVRRESALQGMLGRSDAAQTAQAVTAMSGSLGLNAASEDDRFRYLSWVIDHYRYLRTAGVVRNTTVQLPLDDVFVGLRAQPDSHPGDRTRLWFDQERKKLAELVEKGRLDQADFEVELDRLQTQYGRKFPADDDPAMQGTMLVSDAVRDGAQVLVLGDPGTGKTTLLRYLALSHARASLAGTAVNGRPARLPVYLRIGEYARQGYPRAGIGEFLPDHLSRSECRLPGLADFLARQLEAGRCLVLLDGLDEIASAELRRGVVAAVVNFVTAYARQGNRFVVTSRIAGYQAAPLPEPFQALRMRDMDEETITRFLQVYCRQVEKAETPGKTDAAVQAAGARDAASIGQAIRTNAGVRRLAVNPLLLTALVLVHRASGRLPHRRIEAYVEVCNALGRTWRSAQGVTETDLPDERILTRWLTELGAWMHQHRPEGAATKRELLQVLGPLWAVHQGYAWDPGVLAAADPLTTDAGCGVLEFVDKADTHTGLLVERAPGRYGFAHLTFEEFYAGRALAFRGTATDRVIALRTRLHDPRYEEPILLALGLIGTDYADQIDDVVAEAIYPATKPSEYEELMGRDFLFMLRVLADDTPLQTTTIDTIINQAIDEWLSPDSSRCRYTSYRQALSQRLAALDGTKAGERFRTVLDRQASNVTPDTALPWAQLAKTAAQLGSRTTTQSTIQSEQLPATSLTTLVQLATSDIDPYVRVAAVSALASGGGLTDPVIAALTRLTSTIDIDPSVRAQAGSALASGGALTDPVIAALTRLASTTDIDPSVRVEAGSALASGGALTDPVIAALTQLATTTTDIGVFVRARAVSALASGEALTDPVIAALTQLATTTTDIGLFVRARAVSALASGEALTEPVIAALTQLATTTTDIDPSVRTQAVSALASGGALTDPVIATLTRLATTTDIDPSVRVEAGSALASGGALTEPVIAALTRLATTTDIDPSVRVEAGSALASGEALTEPAIAALTQLATTSTTDIDPFVRAQAVSALASGGALTEPVIGALTQLATTTDIDPSVRAQAVSALASGGALTAPVIATLTQLATTTEIEPSVRVEAVSALASGEALTEPVIATLTQLATTTDIDPSVRAQAGSALASGEALTEPVIAALTQLATTTDIDPSVRAQAGSALASGGALTAPVIATLTQLATSDTEWFARRDAVRALKAAPPLQHLQNVLFSLLNDSDNDVRREAGRVLVEISLQHPETAPVVRARLASACIDPHLSKKDDHESRPGWDYAYDALQDHIDRLTQPMSAN</sequence>
<dbReference type="SUPFAM" id="SSF48371">
    <property type="entry name" value="ARM repeat"/>
    <property type="match status" value="1"/>
</dbReference>
<keyword evidence="3" id="KW-1185">Reference proteome</keyword>
<dbReference type="Gene3D" id="1.25.10.10">
    <property type="entry name" value="Leucine-rich Repeat Variant"/>
    <property type="match status" value="4"/>
</dbReference>
<dbReference type="Gene3D" id="3.40.50.300">
    <property type="entry name" value="P-loop containing nucleotide triphosphate hydrolases"/>
    <property type="match status" value="1"/>
</dbReference>
<dbReference type="RefSeq" id="WP_387697458.1">
    <property type="nucleotide sequence ID" value="NZ_JBIAZU010000005.1"/>
</dbReference>
<dbReference type="InterPro" id="IPR027417">
    <property type="entry name" value="P-loop_NTPase"/>
</dbReference>
<dbReference type="InterPro" id="IPR011989">
    <property type="entry name" value="ARM-like"/>
</dbReference>
<accession>A0ABW6WIA7</accession>
<dbReference type="EMBL" id="JBIAZU010000005">
    <property type="protein sequence ID" value="MFF5293021.1"/>
    <property type="molecule type" value="Genomic_DNA"/>
</dbReference>
<dbReference type="InterPro" id="IPR007111">
    <property type="entry name" value="NACHT_NTPase"/>
</dbReference>
<organism evidence="2 3">
    <name type="scientific">Paractinoplanes globisporus</name>
    <dbReference type="NCBI Taxonomy" id="113565"/>
    <lineage>
        <taxon>Bacteria</taxon>
        <taxon>Bacillati</taxon>
        <taxon>Actinomycetota</taxon>
        <taxon>Actinomycetes</taxon>
        <taxon>Micromonosporales</taxon>
        <taxon>Micromonosporaceae</taxon>
        <taxon>Paractinoplanes</taxon>
    </lineage>
</organism>
<dbReference type="Pfam" id="PF05729">
    <property type="entry name" value="NACHT"/>
    <property type="match status" value="1"/>
</dbReference>